<evidence type="ECO:0000256" key="1">
    <source>
        <dbReference type="SAM" id="MobiDB-lite"/>
    </source>
</evidence>
<dbReference type="InterPro" id="IPR036390">
    <property type="entry name" value="WH_DNA-bd_sf"/>
</dbReference>
<dbReference type="Gene3D" id="1.10.10.10">
    <property type="entry name" value="Winged helix-like DNA-binding domain superfamily/Winged helix DNA-binding domain"/>
    <property type="match status" value="1"/>
</dbReference>
<dbReference type="AlphaFoldDB" id="A0A921LTT3"/>
<reference evidence="3" key="1">
    <citation type="journal article" date="2021" name="PeerJ">
        <title>Extensive microbial diversity within the chicken gut microbiome revealed by metagenomics and culture.</title>
        <authorList>
            <person name="Gilroy R."/>
            <person name="Ravi A."/>
            <person name="Getino M."/>
            <person name="Pursley I."/>
            <person name="Horton D.L."/>
            <person name="Alikhan N.F."/>
            <person name="Baker D."/>
            <person name="Gharbi K."/>
            <person name="Hall N."/>
            <person name="Watson M."/>
            <person name="Adriaenssens E.M."/>
            <person name="Foster-Nyarko E."/>
            <person name="Jarju S."/>
            <person name="Secka A."/>
            <person name="Antonio M."/>
            <person name="Oren A."/>
            <person name="Chaudhuri R.R."/>
            <person name="La Ragione R."/>
            <person name="Hildebrand F."/>
            <person name="Pallen M.J."/>
        </authorList>
    </citation>
    <scope>NUCLEOTIDE SEQUENCE</scope>
    <source>
        <strain evidence="3">ChiHjej13B12-9602</strain>
    </source>
</reference>
<dbReference type="SUPFAM" id="SSF46785">
    <property type="entry name" value="Winged helix' DNA-binding domain"/>
    <property type="match status" value="1"/>
</dbReference>
<dbReference type="PANTHER" id="PTHR43252">
    <property type="entry name" value="TRANSCRIPTIONAL REGULATOR YQJI"/>
    <property type="match status" value="1"/>
</dbReference>
<comment type="caution">
    <text evidence="3">The sequence shown here is derived from an EMBL/GenBank/DDBJ whole genome shotgun (WGS) entry which is preliminary data.</text>
</comment>
<protein>
    <submittedName>
        <fullName evidence="3">PadR family transcriptional regulator</fullName>
    </submittedName>
</protein>
<organism evidence="3 4">
    <name type="scientific">Enorma phocaeensis</name>
    <dbReference type="NCBI Taxonomy" id="1871019"/>
    <lineage>
        <taxon>Bacteria</taxon>
        <taxon>Bacillati</taxon>
        <taxon>Actinomycetota</taxon>
        <taxon>Coriobacteriia</taxon>
        <taxon>Coriobacteriales</taxon>
        <taxon>Coriobacteriaceae</taxon>
        <taxon>Enorma</taxon>
    </lineage>
</organism>
<dbReference type="PANTHER" id="PTHR43252:SF2">
    <property type="entry name" value="TRANSCRIPTION REGULATOR, PADR-LIKE FAMILY"/>
    <property type="match status" value="1"/>
</dbReference>
<proteinExistence type="predicted"/>
<evidence type="ECO:0000259" key="2">
    <source>
        <dbReference type="Pfam" id="PF03551"/>
    </source>
</evidence>
<dbReference type="InterPro" id="IPR005149">
    <property type="entry name" value="Tscrpt_reg_PadR_N"/>
</dbReference>
<evidence type="ECO:0000313" key="4">
    <source>
        <dbReference type="Proteomes" id="UP000753256"/>
    </source>
</evidence>
<feature type="region of interest" description="Disordered" evidence="1">
    <location>
        <begin position="194"/>
        <end position="235"/>
    </location>
</feature>
<feature type="domain" description="Transcription regulator PadR N-terminal" evidence="2">
    <location>
        <begin position="10"/>
        <end position="84"/>
    </location>
</feature>
<dbReference type="EMBL" id="DYUZ01000018">
    <property type="protein sequence ID" value="HJG37157.1"/>
    <property type="molecule type" value="Genomic_DNA"/>
</dbReference>
<dbReference type="Pfam" id="PF03551">
    <property type="entry name" value="PadR"/>
    <property type="match status" value="1"/>
</dbReference>
<evidence type="ECO:0000313" key="3">
    <source>
        <dbReference type="EMBL" id="HJG37157.1"/>
    </source>
</evidence>
<accession>A0A921LTT3</accession>
<dbReference type="InterPro" id="IPR036388">
    <property type="entry name" value="WH-like_DNA-bd_sf"/>
</dbReference>
<name>A0A921LTT3_9ACTN</name>
<feature type="compositionally biased region" description="Basic and acidic residues" evidence="1">
    <location>
        <begin position="211"/>
        <end position="235"/>
    </location>
</feature>
<dbReference type="Proteomes" id="UP000753256">
    <property type="component" value="Unassembled WGS sequence"/>
</dbReference>
<sequence length="235" mass="26552">MATPSIDLMILGALKEAPMSAYDMDKLMEARALRKWVRVSTPSIYRNLIKLCESGFVEGAVVREGSAPEKTVYTITDSGRERFDKLMRKVADAPARVDFDFTPVIANLYVTDEESGHKLLATIRERYREQAEKLAAYAPEVPRLEARANLELRAATYALAIDWLDRFERDFYRPGVPAELRGWAEGMAPEAARETSVGNGCGASAPTFDWDEWRTGYERRHSGEADGKRQQEERP</sequence>
<gene>
    <name evidence="3" type="ORF">K8V70_04755</name>
</gene>
<reference evidence="3" key="2">
    <citation type="submission" date="2021-09" db="EMBL/GenBank/DDBJ databases">
        <authorList>
            <person name="Gilroy R."/>
        </authorList>
    </citation>
    <scope>NUCLEOTIDE SEQUENCE</scope>
    <source>
        <strain evidence="3">ChiHjej13B12-9602</strain>
    </source>
</reference>
<dbReference type="RefSeq" id="WP_273189753.1">
    <property type="nucleotide sequence ID" value="NZ_DYUZ01000018.1"/>
</dbReference>